<keyword evidence="2" id="KW-0229">DNA integration</keyword>
<dbReference type="STRING" id="1134435.AC731_006690"/>
<dbReference type="PANTHER" id="PTHR30629">
    <property type="entry name" value="PROPHAGE INTEGRASE"/>
    <property type="match status" value="1"/>
</dbReference>
<dbReference type="KEGG" id="thu:AC731_006690"/>
<dbReference type="InterPro" id="IPR013762">
    <property type="entry name" value="Integrase-like_cat_sf"/>
</dbReference>
<evidence type="ECO:0000256" key="5">
    <source>
        <dbReference type="PROSITE-ProRule" id="PRU01248"/>
    </source>
</evidence>
<dbReference type="InterPro" id="IPR050808">
    <property type="entry name" value="Phage_Integrase"/>
</dbReference>
<proteinExistence type="inferred from homology"/>
<accession>A0A127K4V2</accession>
<dbReference type="InterPro" id="IPR011010">
    <property type="entry name" value="DNA_brk_join_enz"/>
</dbReference>
<evidence type="ECO:0000256" key="2">
    <source>
        <dbReference type="ARBA" id="ARBA00022908"/>
    </source>
</evidence>
<dbReference type="AlphaFoldDB" id="A0A127K4V2"/>
<evidence type="ECO:0000259" key="6">
    <source>
        <dbReference type="PROSITE" id="PS51898"/>
    </source>
</evidence>
<dbReference type="Gene3D" id="1.10.150.130">
    <property type="match status" value="1"/>
</dbReference>
<dbReference type="Proteomes" id="UP000036902">
    <property type="component" value="Chromosome"/>
</dbReference>
<evidence type="ECO:0000256" key="4">
    <source>
        <dbReference type="ARBA" id="ARBA00023172"/>
    </source>
</evidence>
<dbReference type="PANTHER" id="PTHR30629:SF2">
    <property type="entry name" value="PROPHAGE INTEGRASE INTS-RELATED"/>
    <property type="match status" value="1"/>
</dbReference>
<organism evidence="8 9">
    <name type="scientific">Thauera humireducens</name>
    <dbReference type="NCBI Taxonomy" id="1134435"/>
    <lineage>
        <taxon>Bacteria</taxon>
        <taxon>Pseudomonadati</taxon>
        <taxon>Pseudomonadota</taxon>
        <taxon>Betaproteobacteria</taxon>
        <taxon>Rhodocyclales</taxon>
        <taxon>Zoogloeaceae</taxon>
        <taxon>Thauera</taxon>
    </lineage>
</organism>
<sequence>MKLKLTKAVIEAIEPPESGALFVRDSEVPGFALRVTANGAKSYIVERKMGGKTVRVTVGRVGVVTLPDARVEGMRLLAGMAAGKNPHDERRESAPTEVVTLDMLFEDYLTERTRTDPPLKPRTVDDYRKLWRYLADWHALPADSIDASMVIERHKALTAKPSGTTANRVMRTLSAVMNYALNNEQYIKPGGVPLIVLNPVVVLRQRRLWNRERRRKNYLDAATLPLWWKLVDDVADERWPDRWEVVRDYWRFLLFTGMRSYEAARLEVAKVNLRRGTFEVEDTKNRESFEVPVGPWVRAMLERRVAAAKKIGSPWVFPAPKREVGHTSPAHDIREILVAKHDLAWTPHDLRRTFATWLDSLEVSSFVVKRLLNHKSGAAGDVTAGYVQSDIERLRPIVDRLEAKLIGMCCPQDECAPAGATGTG</sequence>
<dbReference type="InterPro" id="IPR038488">
    <property type="entry name" value="Integrase_DNA-bd_sf"/>
</dbReference>
<gene>
    <name evidence="8" type="ORF">AC731_006690</name>
</gene>
<dbReference type="InterPro" id="IPR002104">
    <property type="entry name" value="Integrase_catalytic"/>
</dbReference>
<dbReference type="SUPFAM" id="SSF56349">
    <property type="entry name" value="DNA breaking-rejoining enzymes"/>
    <property type="match status" value="1"/>
</dbReference>
<feature type="domain" description="Core-binding (CB)" evidence="7">
    <location>
        <begin position="96"/>
        <end position="181"/>
    </location>
</feature>
<keyword evidence="4" id="KW-0233">DNA recombination</keyword>
<dbReference type="RefSeq" id="WP_048703061.1">
    <property type="nucleotide sequence ID" value="NZ_CP014646.1"/>
</dbReference>
<evidence type="ECO:0000313" key="9">
    <source>
        <dbReference type="Proteomes" id="UP000036902"/>
    </source>
</evidence>
<keyword evidence="3 5" id="KW-0238">DNA-binding</keyword>
<dbReference type="PROSITE" id="PS51900">
    <property type="entry name" value="CB"/>
    <property type="match status" value="1"/>
</dbReference>
<protein>
    <recommendedName>
        <fullName evidence="10">Integrase</fullName>
    </recommendedName>
</protein>
<dbReference type="InterPro" id="IPR044068">
    <property type="entry name" value="CB"/>
</dbReference>
<name>A0A127K4V2_9RHOO</name>
<reference evidence="9" key="1">
    <citation type="submission" date="2016-03" db="EMBL/GenBank/DDBJ databases">
        <authorList>
            <person name="Ma C."/>
            <person name="Zhou S."/>
            <person name="Yang G."/>
        </authorList>
    </citation>
    <scope>NUCLEOTIDE SEQUENCE [LARGE SCALE GENOMIC DNA]</scope>
    <source>
        <strain evidence="9">SgZ-1</strain>
    </source>
</reference>
<dbReference type="InterPro" id="IPR025166">
    <property type="entry name" value="Integrase_DNA_bind_dom"/>
</dbReference>
<keyword evidence="9" id="KW-1185">Reference proteome</keyword>
<dbReference type="Pfam" id="PF00589">
    <property type="entry name" value="Phage_integrase"/>
    <property type="match status" value="1"/>
</dbReference>
<evidence type="ECO:0000259" key="7">
    <source>
        <dbReference type="PROSITE" id="PS51900"/>
    </source>
</evidence>
<dbReference type="Pfam" id="PF13356">
    <property type="entry name" value="Arm-DNA-bind_3"/>
    <property type="match status" value="1"/>
</dbReference>
<evidence type="ECO:0000256" key="1">
    <source>
        <dbReference type="ARBA" id="ARBA00008857"/>
    </source>
</evidence>
<evidence type="ECO:0008006" key="10">
    <source>
        <dbReference type="Google" id="ProtNLM"/>
    </source>
</evidence>
<dbReference type="GO" id="GO:0003677">
    <property type="term" value="F:DNA binding"/>
    <property type="evidence" value="ECO:0007669"/>
    <property type="project" value="UniProtKB-UniRule"/>
</dbReference>
<dbReference type="GO" id="GO:0006310">
    <property type="term" value="P:DNA recombination"/>
    <property type="evidence" value="ECO:0007669"/>
    <property type="project" value="UniProtKB-KW"/>
</dbReference>
<dbReference type="Gene3D" id="1.10.443.10">
    <property type="entry name" value="Intergrase catalytic core"/>
    <property type="match status" value="1"/>
</dbReference>
<dbReference type="GO" id="GO:0015074">
    <property type="term" value="P:DNA integration"/>
    <property type="evidence" value="ECO:0007669"/>
    <property type="project" value="UniProtKB-KW"/>
</dbReference>
<feature type="domain" description="Tyr recombinase" evidence="6">
    <location>
        <begin position="214"/>
        <end position="399"/>
    </location>
</feature>
<evidence type="ECO:0000313" key="8">
    <source>
        <dbReference type="EMBL" id="AMO36654.1"/>
    </source>
</evidence>
<dbReference type="PROSITE" id="PS51898">
    <property type="entry name" value="TYR_RECOMBINASE"/>
    <property type="match status" value="1"/>
</dbReference>
<dbReference type="EMBL" id="CP014646">
    <property type="protein sequence ID" value="AMO36654.1"/>
    <property type="molecule type" value="Genomic_DNA"/>
</dbReference>
<dbReference type="Gene3D" id="3.30.160.390">
    <property type="entry name" value="Integrase, DNA-binding domain"/>
    <property type="match status" value="1"/>
</dbReference>
<evidence type="ECO:0000256" key="3">
    <source>
        <dbReference type="ARBA" id="ARBA00023125"/>
    </source>
</evidence>
<comment type="similarity">
    <text evidence="1">Belongs to the 'phage' integrase family.</text>
</comment>
<dbReference type="InterPro" id="IPR010998">
    <property type="entry name" value="Integrase_recombinase_N"/>
</dbReference>